<comment type="caution">
    <text evidence="1">The sequence shown here is derived from an EMBL/GenBank/DDBJ whole genome shotgun (WGS) entry which is preliminary data.</text>
</comment>
<evidence type="ECO:0000313" key="2">
    <source>
        <dbReference type="Proteomes" id="UP001333110"/>
    </source>
</evidence>
<dbReference type="Proteomes" id="UP001333110">
    <property type="component" value="Unassembled WGS sequence"/>
</dbReference>
<reference evidence="1 2" key="1">
    <citation type="journal article" date="2023" name="J. Hered.">
        <title>Chromosome-level genome of the wood stork (Mycteria americana) provides insight into avian chromosome evolution.</title>
        <authorList>
            <person name="Flamio R. Jr."/>
            <person name="Ramstad K.M."/>
        </authorList>
    </citation>
    <scope>NUCLEOTIDE SEQUENCE [LARGE SCALE GENOMIC DNA]</scope>
    <source>
        <strain evidence="1">JAX WOST 10</strain>
    </source>
</reference>
<keyword evidence="2" id="KW-1185">Reference proteome</keyword>
<dbReference type="AlphaFoldDB" id="A0AAN7NY30"/>
<organism evidence="1 2">
    <name type="scientific">Mycteria americana</name>
    <name type="common">Wood stork</name>
    <dbReference type="NCBI Taxonomy" id="33587"/>
    <lineage>
        <taxon>Eukaryota</taxon>
        <taxon>Metazoa</taxon>
        <taxon>Chordata</taxon>
        <taxon>Craniata</taxon>
        <taxon>Vertebrata</taxon>
        <taxon>Euteleostomi</taxon>
        <taxon>Archelosauria</taxon>
        <taxon>Archosauria</taxon>
        <taxon>Dinosauria</taxon>
        <taxon>Saurischia</taxon>
        <taxon>Theropoda</taxon>
        <taxon>Coelurosauria</taxon>
        <taxon>Aves</taxon>
        <taxon>Neognathae</taxon>
        <taxon>Neoaves</taxon>
        <taxon>Aequornithes</taxon>
        <taxon>Ciconiiformes</taxon>
        <taxon>Ciconiidae</taxon>
        <taxon>Mycteria</taxon>
    </lineage>
</organism>
<accession>A0AAN7NY30</accession>
<name>A0AAN7NY30_MYCAM</name>
<proteinExistence type="predicted"/>
<evidence type="ECO:0000313" key="1">
    <source>
        <dbReference type="EMBL" id="KAK4824302.1"/>
    </source>
</evidence>
<protein>
    <submittedName>
        <fullName evidence="1">Uncharacterized protein</fullName>
    </submittedName>
</protein>
<gene>
    <name evidence="1" type="ORF">QYF61_013047</name>
</gene>
<feature type="non-terminal residue" evidence="1">
    <location>
        <position position="237"/>
    </location>
</feature>
<dbReference type="EMBL" id="JAUNZN010000003">
    <property type="protein sequence ID" value="KAK4824302.1"/>
    <property type="molecule type" value="Genomic_DNA"/>
</dbReference>
<sequence>MLTGPDHLVVLYVPCDGTQDDLLHNLPRHRGSYDSRIAKERCFSPLTIFVVLFWTCSNRSMSFLYWGPQNHMQYSIQPRIRLAFWAASTHCGLTSNFSSTSTPKSFCTGLLSIHSFPSLLTLGIALTQVQDLALGLVELHGVRMGPLLKPVKVPLDGIPSLKRINCTTQLGLICKLAEGALNPTVYVINKDIEQYWVQYGPLRSTTCYCSPFAYSFIHQCSHSIVEGHQFSHIGLSK</sequence>